<dbReference type="Gene3D" id="3.90.550.10">
    <property type="entry name" value="Spore Coat Polysaccharide Biosynthesis Protein SpsA, Chain A"/>
    <property type="match status" value="1"/>
</dbReference>
<accession>A0A398CYN8</accession>
<dbReference type="InterPro" id="IPR029044">
    <property type="entry name" value="Nucleotide-diphossugar_trans"/>
</dbReference>
<dbReference type="Pfam" id="PF00535">
    <property type="entry name" value="Glycos_transf_2"/>
    <property type="match status" value="1"/>
</dbReference>
<keyword evidence="3" id="KW-1185">Reference proteome</keyword>
<dbReference type="PANTHER" id="PTHR43179">
    <property type="entry name" value="RHAMNOSYLTRANSFERASE WBBL"/>
    <property type="match status" value="1"/>
</dbReference>
<protein>
    <submittedName>
        <fullName evidence="2">Glycosyltransferase</fullName>
    </submittedName>
</protein>
<comment type="caution">
    <text evidence="2">The sequence shown here is derived from an EMBL/GenBank/DDBJ whole genome shotgun (WGS) entry which is preliminary data.</text>
</comment>
<keyword evidence="2" id="KW-0808">Transferase</keyword>
<dbReference type="GO" id="GO:0016740">
    <property type="term" value="F:transferase activity"/>
    <property type="evidence" value="ECO:0007669"/>
    <property type="project" value="UniProtKB-KW"/>
</dbReference>
<evidence type="ECO:0000259" key="1">
    <source>
        <dbReference type="Pfam" id="PF00535"/>
    </source>
</evidence>
<dbReference type="SUPFAM" id="SSF53448">
    <property type="entry name" value="Nucleotide-diphospho-sugar transferases"/>
    <property type="match status" value="1"/>
</dbReference>
<sequence length="123" mass="14300">MLESLERTSYRNYEIVVIDNGSDDAETIRYLGSLRHRVLAIPNPNGRFNYAYIHNEAVKRIDSEYVLFLNNDTVALKPEWLSQMVGYAHRKEQARRARLLFPDGRIQHAGITHGFYKGMQAFL</sequence>
<evidence type="ECO:0000313" key="3">
    <source>
        <dbReference type="Proteomes" id="UP000266340"/>
    </source>
</evidence>
<dbReference type="EMBL" id="QXJM01000029">
    <property type="protein sequence ID" value="RIE04114.1"/>
    <property type="molecule type" value="Genomic_DNA"/>
</dbReference>
<evidence type="ECO:0000313" key="2">
    <source>
        <dbReference type="EMBL" id="RIE04114.1"/>
    </source>
</evidence>
<dbReference type="Proteomes" id="UP000266340">
    <property type="component" value="Unassembled WGS sequence"/>
</dbReference>
<reference evidence="2 3" key="1">
    <citation type="submission" date="2018-09" db="EMBL/GenBank/DDBJ databases">
        <title>Cohnella cavernae sp. nov., isolated from a karst cave.</title>
        <authorList>
            <person name="Zhu H."/>
        </authorList>
    </citation>
    <scope>NUCLEOTIDE SEQUENCE [LARGE SCALE GENOMIC DNA]</scope>
    <source>
        <strain evidence="2 3">K2E09-144</strain>
    </source>
</reference>
<dbReference type="InterPro" id="IPR001173">
    <property type="entry name" value="Glyco_trans_2-like"/>
</dbReference>
<feature type="domain" description="Glycosyltransferase 2-like" evidence="1">
    <location>
        <begin position="2"/>
        <end position="91"/>
    </location>
</feature>
<organism evidence="2 3">
    <name type="scientific">Cohnella faecalis</name>
    <dbReference type="NCBI Taxonomy" id="2315694"/>
    <lineage>
        <taxon>Bacteria</taxon>
        <taxon>Bacillati</taxon>
        <taxon>Bacillota</taxon>
        <taxon>Bacilli</taxon>
        <taxon>Bacillales</taxon>
        <taxon>Paenibacillaceae</taxon>
        <taxon>Cohnella</taxon>
    </lineage>
</organism>
<dbReference type="AlphaFoldDB" id="A0A398CYN8"/>
<dbReference type="RefSeq" id="WP_119148785.1">
    <property type="nucleotide sequence ID" value="NZ_QXJM01000029.1"/>
</dbReference>
<name>A0A398CYN8_9BACL</name>
<dbReference type="PANTHER" id="PTHR43179:SF7">
    <property type="entry name" value="RHAMNOSYLTRANSFERASE WBBL"/>
    <property type="match status" value="1"/>
</dbReference>
<gene>
    <name evidence="2" type="ORF">D3H35_09235</name>
</gene>
<dbReference type="OrthoDB" id="9800276at2"/>
<proteinExistence type="predicted"/>